<dbReference type="InterPro" id="IPR001173">
    <property type="entry name" value="Glyco_trans_2-like"/>
</dbReference>
<dbReference type="InterPro" id="IPR029044">
    <property type="entry name" value="Nucleotide-diphossugar_trans"/>
</dbReference>
<dbReference type="GO" id="GO:0016740">
    <property type="term" value="F:transferase activity"/>
    <property type="evidence" value="ECO:0007669"/>
    <property type="project" value="UniProtKB-KW"/>
</dbReference>
<feature type="domain" description="Glycosyltransferase 2-like" evidence="1">
    <location>
        <begin position="5"/>
        <end position="132"/>
    </location>
</feature>
<keyword evidence="2" id="KW-0808">Transferase</keyword>
<dbReference type="CDD" id="cd00761">
    <property type="entry name" value="Glyco_tranf_GTA_type"/>
    <property type="match status" value="1"/>
</dbReference>
<organism evidence="2 3">
    <name type="scientific">Aminivibrio pyruvatiphilus</name>
    <dbReference type="NCBI Taxonomy" id="1005740"/>
    <lineage>
        <taxon>Bacteria</taxon>
        <taxon>Thermotogati</taxon>
        <taxon>Synergistota</taxon>
        <taxon>Synergistia</taxon>
        <taxon>Synergistales</taxon>
        <taxon>Aminobacteriaceae</taxon>
        <taxon>Aminivibrio</taxon>
    </lineage>
</organism>
<protein>
    <submittedName>
        <fullName evidence="2">Glycosyl transferase family 2</fullName>
    </submittedName>
</protein>
<dbReference type="EMBL" id="SORI01000029">
    <property type="protein sequence ID" value="TDY53849.1"/>
    <property type="molecule type" value="Genomic_DNA"/>
</dbReference>
<proteinExistence type="predicted"/>
<comment type="caution">
    <text evidence="2">The sequence shown here is derived from an EMBL/GenBank/DDBJ whole genome shotgun (WGS) entry which is preliminary data.</text>
</comment>
<sequence>MPEATVVISLFNKGPYIGRALTSVLNQGLQDIEVLVVDDGSSDDGPEQAAAFRDPRVRLIRQSHGGVSTARNNGIRTACSPFVAFLDADDEWRPGHLATLLRLHTSFPGAGICATSYVFIMPDGTRRAPTFSGFPCPPWEGLLPDYFRAAAMGKPPVFTSAAGAPKKVLLEAGLFAEGVHLGEDLDLWGRIALESPVAFSHSGPSCYRKDAGNRLCVRIPRERELPFVATARARLCKGKVPDHLVPSLRAYCCKLVYLSCRHLLRAGRVDDAALLLHKSGFEGEENGHIRRIRTAVAGKGG</sequence>
<dbReference type="RefSeq" id="WP_166670207.1">
    <property type="nucleotide sequence ID" value="NZ_SORI01000029.1"/>
</dbReference>
<dbReference type="PANTHER" id="PTHR43685">
    <property type="entry name" value="GLYCOSYLTRANSFERASE"/>
    <property type="match status" value="1"/>
</dbReference>
<dbReference type="AlphaFoldDB" id="A0A4V6QD66"/>
<evidence type="ECO:0000313" key="2">
    <source>
        <dbReference type="EMBL" id="TDY53849.1"/>
    </source>
</evidence>
<name>A0A4V6QD66_9BACT</name>
<keyword evidence="3" id="KW-1185">Reference proteome</keyword>
<evidence type="ECO:0000259" key="1">
    <source>
        <dbReference type="Pfam" id="PF00535"/>
    </source>
</evidence>
<dbReference type="Gene3D" id="3.90.550.10">
    <property type="entry name" value="Spore Coat Polysaccharide Biosynthesis Protein SpsA, Chain A"/>
    <property type="match status" value="1"/>
</dbReference>
<dbReference type="SUPFAM" id="SSF53448">
    <property type="entry name" value="Nucleotide-diphospho-sugar transferases"/>
    <property type="match status" value="1"/>
</dbReference>
<dbReference type="InterPro" id="IPR050834">
    <property type="entry name" value="Glycosyltransf_2"/>
</dbReference>
<reference evidence="2 3" key="1">
    <citation type="submission" date="2019-03" db="EMBL/GenBank/DDBJ databases">
        <title>Genomic Encyclopedia of Type Strains, Phase IV (KMG-IV): sequencing the most valuable type-strain genomes for metagenomic binning, comparative biology and taxonomic classification.</title>
        <authorList>
            <person name="Goeker M."/>
        </authorList>
    </citation>
    <scope>NUCLEOTIDE SEQUENCE [LARGE SCALE GENOMIC DNA]</scope>
    <source>
        <strain evidence="2 3">DSM 25964</strain>
    </source>
</reference>
<dbReference type="Proteomes" id="UP000295066">
    <property type="component" value="Unassembled WGS sequence"/>
</dbReference>
<dbReference type="PANTHER" id="PTHR43685:SF2">
    <property type="entry name" value="GLYCOSYLTRANSFERASE 2-LIKE DOMAIN-CONTAINING PROTEIN"/>
    <property type="match status" value="1"/>
</dbReference>
<evidence type="ECO:0000313" key="3">
    <source>
        <dbReference type="Proteomes" id="UP000295066"/>
    </source>
</evidence>
<dbReference type="Pfam" id="PF00535">
    <property type="entry name" value="Glycos_transf_2"/>
    <property type="match status" value="1"/>
</dbReference>
<accession>A0A4V6QD66</accession>
<gene>
    <name evidence="2" type="ORF">C8D99_12915</name>
</gene>